<dbReference type="PANTHER" id="PTHR13005">
    <property type="entry name" value="CYSTEINE-RICH HYDROPHOBIC DOMAIN PROTEIN BRAIN X-LINKED PROTEIN"/>
    <property type="match status" value="1"/>
</dbReference>
<dbReference type="AlphaFoldDB" id="A0A6S7J2G5"/>
<evidence type="ECO:0000313" key="1">
    <source>
        <dbReference type="EMBL" id="CAB4024578.1"/>
    </source>
</evidence>
<organism evidence="1 2">
    <name type="scientific">Paramuricea clavata</name>
    <name type="common">Red gorgonian</name>
    <name type="synonym">Violescent sea-whip</name>
    <dbReference type="NCBI Taxonomy" id="317549"/>
    <lineage>
        <taxon>Eukaryota</taxon>
        <taxon>Metazoa</taxon>
        <taxon>Cnidaria</taxon>
        <taxon>Anthozoa</taxon>
        <taxon>Octocorallia</taxon>
        <taxon>Malacalcyonacea</taxon>
        <taxon>Plexauridae</taxon>
        <taxon>Paramuricea</taxon>
    </lineage>
</organism>
<dbReference type="EMBL" id="CACRXK020013113">
    <property type="protein sequence ID" value="CAB4024578.1"/>
    <property type="molecule type" value="Genomic_DNA"/>
</dbReference>
<dbReference type="InterPro" id="IPR039735">
    <property type="entry name" value="CHIC1/2"/>
</dbReference>
<dbReference type="Proteomes" id="UP001152795">
    <property type="component" value="Unassembled WGS sequence"/>
</dbReference>
<feature type="non-terminal residue" evidence="1">
    <location>
        <position position="86"/>
    </location>
</feature>
<dbReference type="OrthoDB" id="67682at2759"/>
<gene>
    <name evidence="1" type="ORF">PACLA_8A053771</name>
</gene>
<accession>A0A6S7J2G5</accession>
<name>A0A6S7J2G5_PARCT</name>
<proteinExistence type="predicted"/>
<protein>
    <submittedName>
        <fullName evidence="1">Cysteine-rich hydrophobic domain-containing 2</fullName>
    </submittedName>
</protein>
<keyword evidence="2" id="KW-1185">Reference proteome</keyword>
<reference evidence="1" key="1">
    <citation type="submission" date="2020-04" db="EMBL/GenBank/DDBJ databases">
        <authorList>
            <person name="Alioto T."/>
            <person name="Alioto T."/>
            <person name="Gomez Garrido J."/>
        </authorList>
    </citation>
    <scope>NUCLEOTIDE SEQUENCE</scope>
    <source>
        <strain evidence="1">A484AB</strain>
    </source>
</reference>
<comment type="caution">
    <text evidence="1">The sequence shown here is derived from an EMBL/GenBank/DDBJ whole genome shotgun (WGS) entry which is preliminary data.</text>
</comment>
<evidence type="ECO:0000313" key="2">
    <source>
        <dbReference type="Proteomes" id="UP001152795"/>
    </source>
</evidence>
<sequence length="86" mass="9699">MANFDTIFHDNSSEDDTENTQISLEYSQTVPEAIVIRGVGHMTIFGLNCKYNTEFPSGLHAKVANEEFEMTINQVNKVLKKTMTVN</sequence>
<dbReference type="PANTHER" id="PTHR13005:SF4">
    <property type="entry name" value="CYSTEINE-RICH HYDROPHOBIC PROTEIN"/>
    <property type="match status" value="1"/>
</dbReference>